<keyword evidence="7" id="KW-1185">Reference proteome</keyword>
<dbReference type="RefSeq" id="WP_185674637.1">
    <property type="nucleotide sequence ID" value="NZ_JACHVB010000014.1"/>
</dbReference>
<name>A0A842HDL6_9BACT</name>
<dbReference type="PANTHER" id="PTHR13693:SF100">
    <property type="entry name" value="8-AMINO-7-OXONONANOATE SYNTHASE"/>
    <property type="match status" value="1"/>
</dbReference>
<dbReference type="InterPro" id="IPR015421">
    <property type="entry name" value="PyrdxlP-dep_Trfase_major"/>
</dbReference>
<dbReference type="AlphaFoldDB" id="A0A842HDL6"/>
<feature type="domain" description="Aminotransferase class I/classII large" evidence="5">
    <location>
        <begin position="43"/>
        <end position="406"/>
    </location>
</feature>
<gene>
    <name evidence="6" type="ORF">H5P28_05100</name>
</gene>
<feature type="region of interest" description="Disordered" evidence="4">
    <location>
        <begin position="313"/>
        <end position="341"/>
    </location>
</feature>
<keyword evidence="2" id="KW-0808">Transferase</keyword>
<reference evidence="6 7" key="1">
    <citation type="submission" date="2020-07" db="EMBL/GenBank/DDBJ databases">
        <authorList>
            <person name="Feng X."/>
        </authorList>
    </citation>
    <scope>NUCLEOTIDE SEQUENCE [LARGE SCALE GENOMIC DNA]</scope>
    <source>
        <strain evidence="6 7">JCM31066</strain>
    </source>
</reference>
<dbReference type="Gene3D" id="3.90.1150.10">
    <property type="entry name" value="Aspartate Aminotransferase, domain 1"/>
    <property type="match status" value="1"/>
</dbReference>
<comment type="caution">
    <text evidence="6">The sequence shown here is derived from an EMBL/GenBank/DDBJ whole genome shotgun (WGS) entry which is preliminary data.</text>
</comment>
<dbReference type="PANTHER" id="PTHR13693">
    <property type="entry name" value="CLASS II AMINOTRANSFERASE/8-AMINO-7-OXONONANOATE SYNTHASE"/>
    <property type="match status" value="1"/>
</dbReference>
<dbReference type="InterPro" id="IPR004839">
    <property type="entry name" value="Aminotransferase_I/II_large"/>
</dbReference>
<sequence length="412" mass="43877">MASDAFPVSSPAALSARLAKELNQRRVEGLERVLRVRRAEESLLDLANNDYLRLSRHPEVKAAALAATERWGCSSAASPLITGYTEAHEGLLAKLLAWCGFPCGLVWNTGFAANSAVLSGLPRRGDLVLADRLIHNSMVNGLLASGARLQRYRHLDLDHLSELLEKAAGQYETVFVVSETVYSMDGDYPDLRAMAALKARHGFVWILDEAHALGWYGERGSGLIEAAGVAAEVDIMVGTLGKGLGSMGAFTLFRDEVLRRHLVNHAGEFIYSTYLPPSCAAAAEKSIDLIRSKPAERARLHALSREFRALLAGGTDTSRETDDESRDVTAGPGGGAFDGGNDSACADAPIVPVRVPDPVAAAATLLEQGIRVGAIRPPTVPAGEGRLRISLNAELTAADLQRVAAAVNAVRA</sequence>
<evidence type="ECO:0000256" key="4">
    <source>
        <dbReference type="SAM" id="MobiDB-lite"/>
    </source>
</evidence>
<dbReference type="Pfam" id="PF00155">
    <property type="entry name" value="Aminotran_1_2"/>
    <property type="match status" value="1"/>
</dbReference>
<evidence type="ECO:0000259" key="5">
    <source>
        <dbReference type="Pfam" id="PF00155"/>
    </source>
</evidence>
<accession>A0A842HDL6</accession>
<dbReference type="InterPro" id="IPR015424">
    <property type="entry name" value="PyrdxlP-dep_Trfase"/>
</dbReference>
<dbReference type="SUPFAM" id="SSF53383">
    <property type="entry name" value="PLP-dependent transferases"/>
    <property type="match status" value="1"/>
</dbReference>
<evidence type="ECO:0000313" key="6">
    <source>
        <dbReference type="EMBL" id="MBC2593634.1"/>
    </source>
</evidence>
<dbReference type="InterPro" id="IPR015422">
    <property type="entry name" value="PyrdxlP-dep_Trfase_small"/>
</dbReference>
<evidence type="ECO:0000256" key="1">
    <source>
        <dbReference type="ARBA" id="ARBA00001933"/>
    </source>
</evidence>
<dbReference type="GO" id="GO:0009102">
    <property type="term" value="P:biotin biosynthetic process"/>
    <property type="evidence" value="ECO:0007669"/>
    <property type="project" value="TreeGrafter"/>
</dbReference>
<comment type="cofactor">
    <cofactor evidence="1">
        <name>pyridoxal 5'-phosphate</name>
        <dbReference type="ChEBI" id="CHEBI:597326"/>
    </cofactor>
</comment>
<dbReference type="GO" id="GO:0030170">
    <property type="term" value="F:pyridoxal phosphate binding"/>
    <property type="evidence" value="ECO:0007669"/>
    <property type="project" value="InterPro"/>
</dbReference>
<organism evidence="6 7">
    <name type="scientific">Ruficoccus amylovorans</name>
    <dbReference type="NCBI Taxonomy" id="1804625"/>
    <lineage>
        <taxon>Bacteria</taxon>
        <taxon>Pseudomonadati</taxon>
        <taxon>Verrucomicrobiota</taxon>
        <taxon>Opitutia</taxon>
        <taxon>Puniceicoccales</taxon>
        <taxon>Cerasicoccaceae</taxon>
        <taxon>Ruficoccus</taxon>
    </lineage>
</organism>
<dbReference type="InterPro" id="IPR050087">
    <property type="entry name" value="AON_synthase_class-II"/>
</dbReference>
<keyword evidence="3" id="KW-0663">Pyridoxal phosphate</keyword>
<dbReference type="EMBL" id="JACHVB010000014">
    <property type="protein sequence ID" value="MBC2593634.1"/>
    <property type="molecule type" value="Genomic_DNA"/>
</dbReference>
<dbReference type="Proteomes" id="UP000546464">
    <property type="component" value="Unassembled WGS sequence"/>
</dbReference>
<evidence type="ECO:0000256" key="2">
    <source>
        <dbReference type="ARBA" id="ARBA00022679"/>
    </source>
</evidence>
<dbReference type="GO" id="GO:0008710">
    <property type="term" value="F:8-amino-7-oxononanoate synthase activity"/>
    <property type="evidence" value="ECO:0007669"/>
    <property type="project" value="TreeGrafter"/>
</dbReference>
<protein>
    <submittedName>
        <fullName evidence="6">8-amino-7-oxononanoate synthase</fullName>
    </submittedName>
</protein>
<evidence type="ECO:0000256" key="3">
    <source>
        <dbReference type="ARBA" id="ARBA00022898"/>
    </source>
</evidence>
<evidence type="ECO:0000313" key="7">
    <source>
        <dbReference type="Proteomes" id="UP000546464"/>
    </source>
</evidence>
<dbReference type="Gene3D" id="3.40.640.10">
    <property type="entry name" value="Type I PLP-dependent aspartate aminotransferase-like (Major domain)"/>
    <property type="match status" value="1"/>
</dbReference>
<proteinExistence type="predicted"/>